<keyword evidence="3" id="KW-1185">Reference proteome</keyword>
<evidence type="ECO:0000256" key="1">
    <source>
        <dbReference type="SAM" id="MobiDB-lite"/>
    </source>
</evidence>
<name>A0ABQ5HUJ3_9ASTR</name>
<gene>
    <name evidence="2" type="ORF">Tco_1079772</name>
</gene>
<evidence type="ECO:0000313" key="3">
    <source>
        <dbReference type="Proteomes" id="UP001151760"/>
    </source>
</evidence>
<proteinExistence type="predicted"/>
<accession>A0ABQ5HUJ3</accession>
<protein>
    <submittedName>
        <fullName evidence="2">Uncharacterized protein</fullName>
    </submittedName>
</protein>
<organism evidence="2 3">
    <name type="scientific">Tanacetum coccineum</name>
    <dbReference type="NCBI Taxonomy" id="301880"/>
    <lineage>
        <taxon>Eukaryota</taxon>
        <taxon>Viridiplantae</taxon>
        <taxon>Streptophyta</taxon>
        <taxon>Embryophyta</taxon>
        <taxon>Tracheophyta</taxon>
        <taxon>Spermatophyta</taxon>
        <taxon>Magnoliopsida</taxon>
        <taxon>eudicotyledons</taxon>
        <taxon>Gunneridae</taxon>
        <taxon>Pentapetalae</taxon>
        <taxon>asterids</taxon>
        <taxon>campanulids</taxon>
        <taxon>Asterales</taxon>
        <taxon>Asteraceae</taxon>
        <taxon>Asteroideae</taxon>
        <taxon>Anthemideae</taxon>
        <taxon>Anthemidinae</taxon>
        <taxon>Tanacetum</taxon>
    </lineage>
</organism>
<feature type="region of interest" description="Disordered" evidence="1">
    <location>
        <begin position="214"/>
        <end position="253"/>
    </location>
</feature>
<sequence length="334" mass="37843">MYPNVQDNLKLPVEEHVILEEPASSTGTLSSVHHLDKDFNFSDQFLNDKSSDAKKEKTRAEVEVESMITVTIQQDTSSVPPMTFKVVDLPRPRLDDPYVHSPLQLLPQHLTNTSIESRLNDAFNHIADLVQANLNLEERIRKVGSYDLSGMIEKQMQGYLQIASNLDGRIDKHASRLSAMENLNISYKVKVSVDEIVTDAVDWAMQAPLRARFNLEEARRKKRKKRDSPRTPSRSPPPQPPPPPPPAGTSDVENNWATALASTYEPPAKNSLLAKTGDMTTFMNWYCQKVKKTVLTQANFEGQAYEVVKAFYPNVIHLQFQMEECHKMLTDQIN</sequence>
<dbReference type="Proteomes" id="UP001151760">
    <property type="component" value="Unassembled WGS sequence"/>
</dbReference>
<reference evidence="2" key="2">
    <citation type="submission" date="2022-01" db="EMBL/GenBank/DDBJ databases">
        <authorList>
            <person name="Yamashiro T."/>
            <person name="Shiraishi A."/>
            <person name="Satake H."/>
            <person name="Nakayama K."/>
        </authorList>
    </citation>
    <scope>NUCLEOTIDE SEQUENCE</scope>
</reference>
<dbReference type="EMBL" id="BQNB010019969">
    <property type="protein sequence ID" value="GJT90927.1"/>
    <property type="molecule type" value="Genomic_DNA"/>
</dbReference>
<evidence type="ECO:0000313" key="2">
    <source>
        <dbReference type="EMBL" id="GJT90927.1"/>
    </source>
</evidence>
<feature type="compositionally biased region" description="Pro residues" evidence="1">
    <location>
        <begin position="234"/>
        <end position="247"/>
    </location>
</feature>
<reference evidence="2" key="1">
    <citation type="journal article" date="2022" name="Int. J. Mol. Sci.">
        <title>Draft Genome of Tanacetum Coccineum: Genomic Comparison of Closely Related Tanacetum-Family Plants.</title>
        <authorList>
            <person name="Yamashiro T."/>
            <person name="Shiraishi A."/>
            <person name="Nakayama K."/>
            <person name="Satake H."/>
        </authorList>
    </citation>
    <scope>NUCLEOTIDE SEQUENCE</scope>
</reference>
<comment type="caution">
    <text evidence="2">The sequence shown here is derived from an EMBL/GenBank/DDBJ whole genome shotgun (WGS) entry which is preliminary data.</text>
</comment>